<dbReference type="PANTHER" id="PTHR13194">
    <property type="entry name" value="COMPLEX I INTERMEDIATE-ASSOCIATED PROTEIN 30"/>
    <property type="match status" value="1"/>
</dbReference>
<dbReference type="Pfam" id="PF08547">
    <property type="entry name" value="CIA30"/>
    <property type="match status" value="1"/>
</dbReference>
<evidence type="ECO:0000256" key="3">
    <source>
        <dbReference type="ARBA" id="ARBA00023128"/>
    </source>
</evidence>
<protein>
    <recommendedName>
        <fullName evidence="5">NADH:ubiquinone oxidoreductase intermediate-associated protein 30 domain-containing protein</fullName>
    </recommendedName>
</protein>
<comment type="similarity">
    <text evidence="2">Belongs to the CIA30 family.</text>
</comment>
<evidence type="ECO:0000313" key="6">
    <source>
        <dbReference type="EMBL" id="CAL1716025.1"/>
    </source>
</evidence>
<keyword evidence="7" id="KW-1185">Reference proteome</keyword>
<organism evidence="6 7">
    <name type="scientific">Somion occarium</name>
    <dbReference type="NCBI Taxonomy" id="3059160"/>
    <lineage>
        <taxon>Eukaryota</taxon>
        <taxon>Fungi</taxon>
        <taxon>Dikarya</taxon>
        <taxon>Basidiomycota</taxon>
        <taxon>Agaricomycotina</taxon>
        <taxon>Agaricomycetes</taxon>
        <taxon>Polyporales</taxon>
        <taxon>Cerrenaceae</taxon>
        <taxon>Somion</taxon>
    </lineage>
</organism>
<dbReference type="InterPro" id="IPR013857">
    <property type="entry name" value="NADH-UbQ_OxRdtase-assoc_prot30"/>
</dbReference>
<evidence type="ECO:0000313" key="7">
    <source>
        <dbReference type="Proteomes" id="UP001497453"/>
    </source>
</evidence>
<keyword evidence="4" id="KW-0143">Chaperone</keyword>
<accession>A0ABP1E7T3</accession>
<sequence length="295" mass="32943">MSRLSTYMRRTSQVLRDNTSRILRMQGAEEPSRAPKLLFKFNSKQDIDDVALGCDADIGGKSTAHFDLDETSAKDKKSVTYLGRPTGKFWGEMSLGVREELEGKVRGGYAGFRSKRRLTLFGELTDDVSYHRYLALRVRAAGHPRTRNSYYVNIQTDGPIASDLWQHRLFFNREDGGWEDIFIPFDRFVLTNSGEIASHQIEMYRERIRTIGVSLLGGNSGVEGPYELGIDCIRAVNQQDVTVEPNALGRHSVGAKACRRGSVAPLYGQSQYIPFTTGPAGLLTGLQRATRGTLK</sequence>
<reference evidence="7" key="1">
    <citation type="submission" date="2024-04" db="EMBL/GenBank/DDBJ databases">
        <authorList>
            <person name="Shaw F."/>
            <person name="Minotto A."/>
        </authorList>
    </citation>
    <scope>NUCLEOTIDE SEQUENCE [LARGE SCALE GENOMIC DNA]</scope>
</reference>
<dbReference type="Proteomes" id="UP001497453">
    <property type="component" value="Chromosome 9"/>
</dbReference>
<comment type="subcellular location">
    <subcellularLocation>
        <location evidence="1">Mitochondrion</location>
    </subcellularLocation>
</comment>
<evidence type="ECO:0000256" key="2">
    <source>
        <dbReference type="ARBA" id="ARBA00007884"/>
    </source>
</evidence>
<dbReference type="EMBL" id="OZ037952">
    <property type="protein sequence ID" value="CAL1716025.1"/>
    <property type="molecule type" value="Genomic_DNA"/>
</dbReference>
<evidence type="ECO:0000259" key="5">
    <source>
        <dbReference type="Pfam" id="PF08547"/>
    </source>
</evidence>
<dbReference type="InterPro" id="IPR039131">
    <property type="entry name" value="NDUFAF1"/>
</dbReference>
<evidence type="ECO:0000256" key="4">
    <source>
        <dbReference type="ARBA" id="ARBA00023186"/>
    </source>
</evidence>
<proteinExistence type="inferred from homology"/>
<keyword evidence="3" id="KW-0496">Mitochondrion</keyword>
<dbReference type="SUPFAM" id="SSF49785">
    <property type="entry name" value="Galactose-binding domain-like"/>
    <property type="match status" value="1"/>
</dbReference>
<dbReference type="PANTHER" id="PTHR13194:SF18">
    <property type="entry name" value="COMPLEX I INTERMEDIATE-ASSOCIATED PROTEIN 30, MITOCHONDRIAL"/>
    <property type="match status" value="1"/>
</dbReference>
<feature type="domain" description="NADH:ubiquinone oxidoreductase intermediate-associated protein 30" evidence="5">
    <location>
        <begin position="39"/>
        <end position="230"/>
    </location>
</feature>
<evidence type="ECO:0000256" key="1">
    <source>
        <dbReference type="ARBA" id="ARBA00004173"/>
    </source>
</evidence>
<name>A0ABP1E7T3_9APHY</name>
<dbReference type="InterPro" id="IPR008979">
    <property type="entry name" value="Galactose-bd-like_sf"/>
</dbReference>
<gene>
    <name evidence="6" type="ORF">GFSPODELE1_LOCUS10544</name>
</gene>